<sequence>MTSELGAGIAALGLVWMLFVGLLAILWILVPFAIFGIKPLLRELVREQKATQALLTTISQQVYPIAVEVTKPRASQIDTAPHV</sequence>
<keyword evidence="1" id="KW-1133">Transmembrane helix</keyword>
<accession>A0A7Z0QS51</accession>
<evidence type="ECO:0000313" key="2">
    <source>
        <dbReference type="EMBL" id="NYZ61804.1"/>
    </source>
</evidence>
<evidence type="ECO:0000313" key="3">
    <source>
        <dbReference type="EMBL" id="NYZ62956.1"/>
    </source>
</evidence>
<dbReference type="EMBL" id="JACCJZ010000008">
    <property type="protein sequence ID" value="NYZ61804.1"/>
    <property type="molecule type" value="Genomic_DNA"/>
</dbReference>
<keyword evidence="1" id="KW-0812">Transmembrane</keyword>
<dbReference type="Proteomes" id="UP000589896">
    <property type="component" value="Unassembled WGS sequence"/>
</dbReference>
<organism evidence="3 4">
    <name type="scientific">Luteimonas deserti</name>
    <dbReference type="NCBI Taxonomy" id="2752306"/>
    <lineage>
        <taxon>Bacteria</taxon>
        <taxon>Pseudomonadati</taxon>
        <taxon>Pseudomonadota</taxon>
        <taxon>Gammaproteobacteria</taxon>
        <taxon>Lysobacterales</taxon>
        <taxon>Lysobacteraceae</taxon>
        <taxon>Luteimonas</taxon>
    </lineage>
</organism>
<evidence type="ECO:0000313" key="4">
    <source>
        <dbReference type="Proteomes" id="UP000589896"/>
    </source>
</evidence>
<dbReference type="RefSeq" id="WP_180543717.1">
    <property type="nucleotide sequence ID" value="NZ_JACCJZ010000008.1"/>
</dbReference>
<dbReference type="AlphaFoldDB" id="A0A7Z0QS51"/>
<feature type="transmembrane region" description="Helical" evidence="1">
    <location>
        <begin position="6"/>
        <end position="37"/>
    </location>
</feature>
<keyword evidence="4" id="KW-1185">Reference proteome</keyword>
<dbReference type="EMBL" id="JACCJZ010000016">
    <property type="protein sequence ID" value="NYZ62956.1"/>
    <property type="molecule type" value="Genomic_DNA"/>
</dbReference>
<protein>
    <submittedName>
        <fullName evidence="3">Uncharacterized protein</fullName>
    </submittedName>
</protein>
<name>A0A7Z0QS51_9GAMM</name>
<comment type="caution">
    <text evidence="3">The sequence shown here is derived from an EMBL/GenBank/DDBJ whole genome shotgun (WGS) entry which is preliminary data.</text>
</comment>
<reference evidence="3 4" key="1">
    <citation type="submission" date="2020-07" db="EMBL/GenBank/DDBJ databases">
        <title>isolation of Luteimonas sp. SJ-16.</title>
        <authorList>
            <person name="Huang X.-X."/>
            <person name="Xu L."/>
            <person name="Sun J.-Q."/>
        </authorList>
    </citation>
    <scope>NUCLEOTIDE SEQUENCE [LARGE SCALE GENOMIC DNA]</scope>
    <source>
        <strain evidence="3 4">SJ-16</strain>
    </source>
</reference>
<keyword evidence="1" id="KW-0472">Membrane</keyword>
<proteinExistence type="predicted"/>
<gene>
    <name evidence="2" type="ORF">H0E82_03355</name>
    <name evidence="3" type="ORF">H0E82_09300</name>
</gene>
<evidence type="ECO:0000256" key="1">
    <source>
        <dbReference type="SAM" id="Phobius"/>
    </source>
</evidence>